<protein>
    <submittedName>
        <fullName evidence="2">Phosphotransferase enzyme family protein</fullName>
    </submittedName>
</protein>
<comment type="caution">
    <text evidence="2">The sequence shown here is derived from an EMBL/GenBank/DDBJ whole genome shotgun (WGS) entry which is preliminary data.</text>
</comment>
<dbReference type="Gene3D" id="3.30.200.20">
    <property type="entry name" value="Phosphorylase Kinase, domain 1"/>
    <property type="match status" value="1"/>
</dbReference>
<dbReference type="InterPro" id="IPR011009">
    <property type="entry name" value="Kinase-like_dom_sf"/>
</dbReference>
<proteinExistence type="predicted"/>
<reference evidence="2" key="1">
    <citation type="submission" date="2022-07" db="EMBL/GenBank/DDBJ databases">
        <title>The genome of Lyophyllum shimeji provides insight into the initial evolution of ectomycorrhizal fungal genome.</title>
        <authorList>
            <person name="Kobayashi Y."/>
            <person name="Shibata T."/>
            <person name="Hirakawa H."/>
            <person name="Shigenobu S."/>
            <person name="Nishiyama T."/>
            <person name="Yamada A."/>
            <person name="Hasebe M."/>
            <person name="Kawaguchi M."/>
        </authorList>
    </citation>
    <scope>NUCLEOTIDE SEQUENCE</scope>
    <source>
        <strain evidence="2">AT787</strain>
    </source>
</reference>
<feature type="region of interest" description="Disordered" evidence="1">
    <location>
        <begin position="617"/>
        <end position="642"/>
    </location>
</feature>
<keyword evidence="3" id="KW-1185">Reference proteome</keyword>
<feature type="compositionally biased region" description="Basic and acidic residues" evidence="1">
    <location>
        <begin position="626"/>
        <end position="642"/>
    </location>
</feature>
<feature type="compositionally biased region" description="Low complexity" evidence="1">
    <location>
        <begin position="16"/>
        <end position="25"/>
    </location>
</feature>
<dbReference type="OrthoDB" id="10003767at2759"/>
<dbReference type="AlphaFoldDB" id="A0A9P3UN49"/>
<dbReference type="PANTHER" id="PTHR21310">
    <property type="entry name" value="AMINOGLYCOSIDE PHOSPHOTRANSFERASE-RELATED-RELATED"/>
    <property type="match status" value="1"/>
</dbReference>
<dbReference type="SUPFAM" id="SSF56112">
    <property type="entry name" value="Protein kinase-like (PK-like)"/>
    <property type="match status" value="1"/>
</dbReference>
<evidence type="ECO:0000313" key="3">
    <source>
        <dbReference type="Proteomes" id="UP001063166"/>
    </source>
</evidence>
<feature type="region of interest" description="Disordered" evidence="1">
    <location>
        <begin position="314"/>
        <end position="348"/>
    </location>
</feature>
<feature type="compositionally biased region" description="Acidic residues" evidence="1">
    <location>
        <begin position="332"/>
        <end position="348"/>
    </location>
</feature>
<dbReference type="Proteomes" id="UP001063166">
    <property type="component" value="Unassembled WGS sequence"/>
</dbReference>
<sequence length="642" mass="72852">MHENGHDLPVTRSNGAASSSPSAAPLQWSWEVEHADRKREVKADAPLHGATPFQVDRRVLKDVVRENQGKEVGRIEFLSAGTFHKAYLITLSDHSELVAGVARRYMPRLKTESEVATMHYLREKTNIPVPTVYHYDSNPYNRLGGEYILMSKAPGVPLATVFHSLCYTDLVKLLENVATMVLELFAHRFSDIGSLYFGPNPCGQFGSSAPTPKAVQHPYSAFPFSPTLSMSNLVTSKLNNVKLAQPLDREFHVGPIISWPFFGTHRGELTHPTELNRGPWSNSNAYFASCCEREINGVIRENEGKAAPHRLHLDPDEIHSSRHHRLRAVPGDESDDSDEYDLEESEEEWEGPGDIMYRDYRRMQRTTFLIAHLKEREERVRQEMARWKSFMDRLMKATLNDAPESFSLDCHDLSLENIFVDAKDNWKITCIIDWESTTTRPLWQCAHLPAFAQTSAFIGRLFREAIAKVGRVAEASASTPTKHGKDIDLAALSREWLYYESAGQRLRMAHRFVEWDGWEEGLVDSILGPEEHEEDWFRDLDDVALKAGLNSPPVADPDHRPNVLVSAVTRRKPSKLPFAKEKEQEQMLNTTGDYCGGRGGELGRRLEAWLTVNGIEEGRTPPAGVWEREREGEPRDHRVLVE</sequence>
<evidence type="ECO:0000313" key="2">
    <source>
        <dbReference type="EMBL" id="GLB38967.1"/>
    </source>
</evidence>
<dbReference type="EMBL" id="BRPK01000006">
    <property type="protein sequence ID" value="GLB38967.1"/>
    <property type="molecule type" value="Genomic_DNA"/>
</dbReference>
<evidence type="ECO:0000256" key="1">
    <source>
        <dbReference type="SAM" id="MobiDB-lite"/>
    </source>
</evidence>
<name>A0A9P3UN49_LYOSH</name>
<organism evidence="2 3">
    <name type="scientific">Lyophyllum shimeji</name>
    <name type="common">Hon-shimeji</name>
    <name type="synonym">Tricholoma shimeji</name>
    <dbReference type="NCBI Taxonomy" id="47721"/>
    <lineage>
        <taxon>Eukaryota</taxon>
        <taxon>Fungi</taxon>
        <taxon>Dikarya</taxon>
        <taxon>Basidiomycota</taxon>
        <taxon>Agaricomycotina</taxon>
        <taxon>Agaricomycetes</taxon>
        <taxon>Agaricomycetidae</taxon>
        <taxon>Agaricales</taxon>
        <taxon>Tricholomatineae</taxon>
        <taxon>Lyophyllaceae</taxon>
        <taxon>Lyophyllum</taxon>
    </lineage>
</organism>
<dbReference type="PANTHER" id="PTHR21310:SF13">
    <property type="entry name" value="AMINOGLYCOSIDE PHOSPHOTRANSFERASE DOMAIN-CONTAINING PROTEIN"/>
    <property type="match status" value="1"/>
</dbReference>
<gene>
    <name evidence="2" type="ORF">LshimejAT787_0601290</name>
</gene>
<accession>A0A9P3UN49</accession>
<feature type="region of interest" description="Disordered" evidence="1">
    <location>
        <begin position="1"/>
        <end position="27"/>
    </location>
</feature>
<dbReference type="InterPro" id="IPR051678">
    <property type="entry name" value="AGP_Transferase"/>
</dbReference>